<gene>
    <name evidence="2" type="ORF">RHSIM_Rhsim05G0219300</name>
</gene>
<keyword evidence="3" id="KW-1185">Reference proteome</keyword>
<dbReference type="InterPro" id="IPR025525">
    <property type="entry name" value="hAT-like_transposase_RNase-H"/>
</dbReference>
<dbReference type="GO" id="GO:0003677">
    <property type="term" value="F:DNA binding"/>
    <property type="evidence" value="ECO:0007669"/>
    <property type="project" value="InterPro"/>
</dbReference>
<accession>A0A834LJV6</accession>
<comment type="caution">
    <text evidence="2">The sequence shown here is derived from an EMBL/GenBank/DDBJ whole genome shotgun (WGS) entry which is preliminary data.</text>
</comment>
<protein>
    <recommendedName>
        <fullName evidence="1">hAT-like transposase RNase-H fold domain-containing protein</fullName>
    </recommendedName>
</protein>
<dbReference type="Proteomes" id="UP000626092">
    <property type="component" value="Unassembled WGS sequence"/>
</dbReference>
<proteinExistence type="predicted"/>
<name>A0A834LJV6_RHOSS</name>
<feature type="domain" description="hAT-like transposase RNase-H fold" evidence="1">
    <location>
        <begin position="2"/>
        <end position="61"/>
    </location>
</feature>
<dbReference type="PANTHER" id="PTHR23272:SF187">
    <property type="entry name" value="AC9 TRANSPOSASE-RELATED"/>
    <property type="match status" value="1"/>
</dbReference>
<dbReference type="Pfam" id="PF14372">
    <property type="entry name" value="hAT-like_RNase-H"/>
    <property type="match status" value="1"/>
</dbReference>
<dbReference type="PANTHER" id="PTHR23272">
    <property type="entry name" value="BED FINGER-RELATED"/>
    <property type="match status" value="1"/>
</dbReference>
<reference evidence="2" key="1">
    <citation type="submission" date="2019-11" db="EMBL/GenBank/DDBJ databases">
        <authorList>
            <person name="Liu Y."/>
            <person name="Hou J."/>
            <person name="Li T.-Q."/>
            <person name="Guan C.-H."/>
            <person name="Wu X."/>
            <person name="Wu H.-Z."/>
            <person name="Ling F."/>
            <person name="Zhang R."/>
            <person name="Shi X.-G."/>
            <person name="Ren J.-P."/>
            <person name="Chen E.-F."/>
            <person name="Sun J.-M."/>
        </authorList>
    </citation>
    <scope>NUCLEOTIDE SEQUENCE</scope>
    <source>
        <strain evidence="2">Adult_tree_wgs_1</strain>
        <tissue evidence="2">Leaves</tissue>
    </source>
</reference>
<sequence>MQLNKWETSEYDFLRLMAKPMSHKFVKYWDESCLALAVSVVLDPRCKMAVVEFYYEQRHMVNSGKYPTLAMMTRDILAVLATIVASEAAFSVGGRVIDESRASLLPDIVEAVMTANDWIESPKKISQVLPNNDVNRGVARPKDDFVIVDEASSRRGGEGRVSFCFGVSVGSADHDNRICI</sequence>
<evidence type="ECO:0000259" key="1">
    <source>
        <dbReference type="Pfam" id="PF14372"/>
    </source>
</evidence>
<evidence type="ECO:0000313" key="2">
    <source>
        <dbReference type="EMBL" id="KAF7142207.1"/>
    </source>
</evidence>
<dbReference type="InterPro" id="IPR012337">
    <property type="entry name" value="RNaseH-like_sf"/>
</dbReference>
<dbReference type="SUPFAM" id="SSF53098">
    <property type="entry name" value="Ribonuclease H-like"/>
    <property type="match status" value="1"/>
</dbReference>
<dbReference type="GO" id="GO:0046983">
    <property type="term" value="F:protein dimerization activity"/>
    <property type="evidence" value="ECO:0007669"/>
    <property type="project" value="InterPro"/>
</dbReference>
<dbReference type="EMBL" id="WJXA01000005">
    <property type="protein sequence ID" value="KAF7142207.1"/>
    <property type="molecule type" value="Genomic_DNA"/>
</dbReference>
<evidence type="ECO:0000313" key="3">
    <source>
        <dbReference type="Proteomes" id="UP000626092"/>
    </source>
</evidence>
<dbReference type="OrthoDB" id="1301613at2759"/>
<organism evidence="2 3">
    <name type="scientific">Rhododendron simsii</name>
    <name type="common">Sims's rhododendron</name>
    <dbReference type="NCBI Taxonomy" id="118357"/>
    <lineage>
        <taxon>Eukaryota</taxon>
        <taxon>Viridiplantae</taxon>
        <taxon>Streptophyta</taxon>
        <taxon>Embryophyta</taxon>
        <taxon>Tracheophyta</taxon>
        <taxon>Spermatophyta</taxon>
        <taxon>Magnoliopsida</taxon>
        <taxon>eudicotyledons</taxon>
        <taxon>Gunneridae</taxon>
        <taxon>Pentapetalae</taxon>
        <taxon>asterids</taxon>
        <taxon>Ericales</taxon>
        <taxon>Ericaceae</taxon>
        <taxon>Ericoideae</taxon>
        <taxon>Rhodoreae</taxon>
        <taxon>Rhododendron</taxon>
    </lineage>
</organism>
<dbReference type="AlphaFoldDB" id="A0A834LJV6"/>